<evidence type="ECO:0000256" key="2">
    <source>
        <dbReference type="ARBA" id="ARBA00008163"/>
    </source>
</evidence>
<keyword evidence="7" id="KW-0998">Cell outer membrane</keyword>
<comment type="subcellular location">
    <subcellularLocation>
        <location evidence="1">Cell outer membrane</location>
        <topology evidence="1">Multi-pass membrane protein</topology>
    </subcellularLocation>
</comment>
<evidence type="ECO:0008006" key="11">
    <source>
        <dbReference type="Google" id="ProtNLM"/>
    </source>
</evidence>
<evidence type="ECO:0000256" key="5">
    <source>
        <dbReference type="ARBA" id="ARBA00022729"/>
    </source>
</evidence>
<dbReference type="EMBL" id="JAVDBT010000003">
    <property type="protein sequence ID" value="MDQ2065461.1"/>
    <property type="molecule type" value="Genomic_DNA"/>
</dbReference>
<reference evidence="9 10" key="1">
    <citation type="submission" date="2023-08" db="EMBL/GenBank/DDBJ databases">
        <title>Characterization of two Paracoccaceae strains isolated from Phycosphere and proposal of Xinfangfangia lacusdiani sp. nov.</title>
        <authorList>
            <person name="Deng Y."/>
            <person name="Zhang Y.Q."/>
        </authorList>
    </citation>
    <scope>NUCLEOTIDE SEQUENCE [LARGE SCALE GENOMIC DNA]</scope>
    <source>
        <strain evidence="9 10">CPCC 101601</strain>
    </source>
</reference>
<keyword evidence="10" id="KW-1185">Reference proteome</keyword>
<keyword evidence="4" id="KW-0812">Transmembrane</keyword>
<dbReference type="Gene3D" id="2.40.160.60">
    <property type="entry name" value="Outer membrane protein transport protein (OMPP1/FadL/TodX)"/>
    <property type="match status" value="1"/>
</dbReference>
<evidence type="ECO:0000256" key="3">
    <source>
        <dbReference type="ARBA" id="ARBA00022452"/>
    </source>
</evidence>
<sequence length="364" mass="37816">MKRILTNTVAFGLAAGAAHAGGIERSHSPYAILWESGNYAELSFAYVKPKVSGTVGGGAVSSGDMAGDYSQIGLGVKYAINDQLDLAVVIDQPMGADIAYSAPVGGLYPLAGSTGNIDSVAVTALARYKFDGGFSVHGGIKAQRSNGDVSLPFVGAGYTMQTSKETDLGYIIGAAYEKPEIALRVALTYQSSITHNFTSVETGLGGLSGTGSFETEVPQALTLDFQSGVAADTLVFGSIRWREWTAFDISPPGYGNPLAVGEALVEYNDDVVTYTLGVGRRFNENWAGAISIGYEGSGSSTVGNLGPHDGMRSITLGGTYTQDNMKITAGVSYIDIGDAVTNTINGVFTDNSGVGFGMKVGYSF</sequence>
<keyword evidence="5 8" id="KW-0732">Signal</keyword>
<evidence type="ECO:0000256" key="6">
    <source>
        <dbReference type="ARBA" id="ARBA00023136"/>
    </source>
</evidence>
<name>A0ABU0VUQ3_9RHOB</name>
<evidence type="ECO:0000313" key="10">
    <source>
        <dbReference type="Proteomes" id="UP001239680"/>
    </source>
</evidence>
<organism evidence="9 10">
    <name type="scientific">Pseudogemmobacter lacusdianii</name>
    <dbReference type="NCBI Taxonomy" id="3069608"/>
    <lineage>
        <taxon>Bacteria</taxon>
        <taxon>Pseudomonadati</taxon>
        <taxon>Pseudomonadota</taxon>
        <taxon>Alphaproteobacteria</taxon>
        <taxon>Rhodobacterales</taxon>
        <taxon>Paracoccaceae</taxon>
        <taxon>Pseudogemmobacter</taxon>
    </lineage>
</organism>
<proteinExistence type="inferred from homology"/>
<evidence type="ECO:0000313" key="9">
    <source>
        <dbReference type="EMBL" id="MDQ2065461.1"/>
    </source>
</evidence>
<keyword evidence="3" id="KW-1134">Transmembrane beta strand</keyword>
<feature type="signal peptide" evidence="8">
    <location>
        <begin position="1"/>
        <end position="20"/>
    </location>
</feature>
<evidence type="ECO:0000256" key="8">
    <source>
        <dbReference type="SAM" id="SignalP"/>
    </source>
</evidence>
<dbReference type="InterPro" id="IPR005017">
    <property type="entry name" value="OMPP1/FadL/TodX"/>
</dbReference>
<dbReference type="Proteomes" id="UP001239680">
    <property type="component" value="Unassembled WGS sequence"/>
</dbReference>
<evidence type="ECO:0000256" key="4">
    <source>
        <dbReference type="ARBA" id="ARBA00022692"/>
    </source>
</evidence>
<dbReference type="Pfam" id="PF03349">
    <property type="entry name" value="Toluene_X"/>
    <property type="match status" value="1"/>
</dbReference>
<evidence type="ECO:0000256" key="7">
    <source>
        <dbReference type="ARBA" id="ARBA00023237"/>
    </source>
</evidence>
<accession>A0ABU0VUQ3</accession>
<gene>
    <name evidence="9" type="ORF">Q9295_03675</name>
</gene>
<comment type="caution">
    <text evidence="9">The sequence shown here is derived from an EMBL/GenBank/DDBJ whole genome shotgun (WGS) entry which is preliminary data.</text>
</comment>
<protein>
    <recommendedName>
        <fullName evidence="11">Transporter</fullName>
    </recommendedName>
</protein>
<dbReference type="PANTHER" id="PTHR35093:SF8">
    <property type="entry name" value="OUTER MEMBRANE PROTEIN NMB0088-RELATED"/>
    <property type="match status" value="1"/>
</dbReference>
<comment type="similarity">
    <text evidence="2">Belongs to the OmpP1/FadL family.</text>
</comment>
<keyword evidence="6" id="KW-0472">Membrane</keyword>
<evidence type="ECO:0000256" key="1">
    <source>
        <dbReference type="ARBA" id="ARBA00004571"/>
    </source>
</evidence>
<dbReference type="SUPFAM" id="SSF56935">
    <property type="entry name" value="Porins"/>
    <property type="match status" value="1"/>
</dbReference>
<dbReference type="PANTHER" id="PTHR35093">
    <property type="entry name" value="OUTER MEMBRANE PROTEIN NMB0088-RELATED"/>
    <property type="match status" value="1"/>
</dbReference>
<feature type="chain" id="PRO_5046392047" description="Transporter" evidence="8">
    <location>
        <begin position="21"/>
        <end position="364"/>
    </location>
</feature>